<evidence type="ECO:0000256" key="5">
    <source>
        <dbReference type="ARBA" id="ARBA00022741"/>
    </source>
</evidence>
<dbReference type="InterPro" id="IPR008995">
    <property type="entry name" value="Mo/tungstate-bd_C_term_dom"/>
</dbReference>
<dbReference type="EMBL" id="VOBQ01000019">
    <property type="protein sequence ID" value="TWO68400.1"/>
    <property type="molecule type" value="Genomic_DNA"/>
</dbReference>
<keyword evidence="8" id="KW-0472">Membrane</keyword>
<dbReference type="PANTHER" id="PTHR43514:SF10">
    <property type="entry name" value="MOLYBDENUM IMPORT ATP-BINDING PROTEIN MODC 2"/>
    <property type="match status" value="1"/>
</dbReference>
<dbReference type="SUPFAM" id="SSF52540">
    <property type="entry name" value="P-loop containing nucleoside triphosphate hydrolases"/>
    <property type="match status" value="1"/>
</dbReference>
<comment type="caution">
    <text evidence="12">The sequence shown here is derived from an EMBL/GenBank/DDBJ whole genome shotgun (WGS) entry which is preliminary data.</text>
</comment>
<dbReference type="PROSITE" id="PS51866">
    <property type="entry name" value="MOP"/>
    <property type="match status" value="1"/>
</dbReference>
<dbReference type="GO" id="GO:0016020">
    <property type="term" value="C:membrane"/>
    <property type="evidence" value="ECO:0007669"/>
    <property type="project" value="InterPro"/>
</dbReference>
<evidence type="ECO:0000256" key="2">
    <source>
        <dbReference type="ARBA" id="ARBA00022475"/>
    </source>
</evidence>
<evidence type="ECO:0000256" key="8">
    <source>
        <dbReference type="ARBA" id="ARBA00023136"/>
    </source>
</evidence>
<evidence type="ECO:0000259" key="10">
    <source>
        <dbReference type="PROSITE" id="PS50893"/>
    </source>
</evidence>
<feature type="domain" description="Mop" evidence="11">
    <location>
        <begin position="292"/>
        <end position="365"/>
    </location>
</feature>
<name>A0A562ZIH9_9BURK</name>
<dbReference type="RefSeq" id="WP_145895314.1">
    <property type="nucleotide sequence ID" value="NZ_VOBQ01000019.1"/>
</dbReference>
<dbReference type="Pfam" id="PF03459">
    <property type="entry name" value="TOBE"/>
    <property type="match status" value="1"/>
</dbReference>
<dbReference type="InterPro" id="IPR003439">
    <property type="entry name" value="ABC_transporter-like_ATP-bd"/>
</dbReference>
<dbReference type="NCBIfam" id="TIGR02142">
    <property type="entry name" value="modC_ABC"/>
    <property type="match status" value="1"/>
</dbReference>
<evidence type="ECO:0000256" key="7">
    <source>
        <dbReference type="ARBA" id="ARBA00022967"/>
    </source>
</evidence>
<evidence type="ECO:0000259" key="11">
    <source>
        <dbReference type="PROSITE" id="PS51866"/>
    </source>
</evidence>
<dbReference type="SUPFAM" id="SSF50331">
    <property type="entry name" value="MOP-like"/>
    <property type="match status" value="1"/>
</dbReference>
<dbReference type="GO" id="GO:0140359">
    <property type="term" value="F:ABC-type transporter activity"/>
    <property type="evidence" value="ECO:0007669"/>
    <property type="project" value="InterPro"/>
</dbReference>
<gene>
    <name evidence="12" type="primary">modC</name>
    <name evidence="12" type="ORF">FN976_22455</name>
</gene>
<dbReference type="InterPro" id="IPR005116">
    <property type="entry name" value="Transp-assoc_OB_typ1"/>
</dbReference>
<evidence type="ECO:0000256" key="9">
    <source>
        <dbReference type="PROSITE-ProRule" id="PRU01213"/>
    </source>
</evidence>
<evidence type="ECO:0000256" key="1">
    <source>
        <dbReference type="ARBA" id="ARBA00022448"/>
    </source>
</evidence>
<dbReference type="OrthoDB" id="5298774at2"/>
<dbReference type="InterPro" id="IPR050334">
    <property type="entry name" value="Molybdenum_import_ModC"/>
</dbReference>
<keyword evidence="6 12" id="KW-0067">ATP-binding</keyword>
<protein>
    <submittedName>
        <fullName evidence="12">Molybdenum ABC transporter ATP-binding protein</fullName>
    </submittedName>
</protein>
<dbReference type="Pfam" id="PF00005">
    <property type="entry name" value="ABC_tran"/>
    <property type="match status" value="1"/>
</dbReference>
<evidence type="ECO:0000313" key="12">
    <source>
        <dbReference type="EMBL" id="TWO68400.1"/>
    </source>
</evidence>
<proteinExistence type="predicted"/>
<keyword evidence="4" id="KW-0997">Cell inner membrane</keyword>
<dbReference type="InterPro" id="IPR011868">
    <property type="entry name" value="ModC_ABC_ATP-bd"/>
</dbReference>
<dbReference type="Proteomes" id="UP000318199">
    <property type="component" value="Unassembled WGS sequence"/>
</dbReference>
<keyword evidence="2" id="KW-1003">Cell membrane</keyword>
<keyword evidence="13" id="KW-1185">Reference proteome</keyword>
<dbReference type="InterPro" id="IPR003593">
    <property type="entry name" value="AAA+_ATPase"/>
</dbReference>
<dbReference type="GO" id="GO:0016887">
    <property type="term" value="F:ATP hydrolysis activity"/>
    <property type="evidence" value="ECO:0007669"/>
    <property type="project" value="InterPro"/>
</dbReference>
<keyword evidence="3 9" id="KW-0500">Molybdenum</keyword>
<dbReference type="PANTHER" id="PTHR43514">
    <property type="entry name" value="ABC TRANSPORTER I FAMILY MEMBER 10"/>
    <property type="match status" value="1"/>
</dbReference>
<dbReference type="Gene3D" id="2.40.50.100">
    <property type="match status" value="1"/>
</dbReference>
<dbReference type="GO" id="GO:0015098">
    <property type="term" value="F:molybdate ion transmembrane transporter activity"/>
    <property type="evidence" value="ECO:0007669"/>
    <property type="project" value="InterPro"/>
</dbReference>
<dbReference type="PROSITE" id="PS00211">
    <property type="entry name" value="ABC_TRANSPORTER_1"/>
    <property type="match status" value="1"/>
</dbReference>
<keyword evidence="7" id="KW-1278">Translocase</keyword>
<reference evidence="12 13" key="1">
    <citation type="submission" date="2019-07" db="EMBL/GenBank/DDBJ databases">
        <title>Caenimonas sedimenti sp. nov., isolated from activated sludge.</title>
        <authorList>
            <person name="Xu J."/>
        </authorList>
    </citation>
    <scope>NUCLEOTIDE SEQUENCE [LARGE SCALE GENOMIC DNA]</scope>
    <source>
        <strain evidence="12 13">HX-9-20</strain>
    </source>
</reference>
<dbReference type="SMART" id="SM00382">
    <property type="entry name" value="AAA"/>
    <property type="match status" value="1"/>
</dbReference>
<evidence type="ECO:0000313" key="13">
    <source>
        <dbReference type="Proteomes" id="UP000318199"/>
    </source>
</evidence>
<dbReference type="InterPro" id="IPR017871">
    <property type="entry name" value="ABC_transporter-like_CS"/>
</dbReference>
<dbReference type="InterPro" id="IPR027417">
    <property type="entry name" value="P-loop_NTPase"/>
</dbReference>
<accession>A0A562ZIH9</accession>
<evidence type="ECO:0000256" key="4">
    <source>
        <dbReference type="ARBA" id="ARBA00022519"/>
    </source>
</evidence>
<dbReference type="Gene3D" id="3.40.50.300">
    <property type="entry name" value="P-loop containing nucleotide triphosphate hydrolases"/>
    <property type="match status" value="1"/>
</dbReference>
<dbReference type="AlphaFoldDB" id="A0A562ZIH9"/>
<keyword evidence="5" id="KW-0547">Nucleotide-binding</keyword>
<evidence type="ECO:0000256" key="3">
    <source>
        <dbReference type="ARBA" id="ARBA00022505"/>
    </source>
</evidence>
<sequence length="365" mass="38885">MNTQLRLRLARGEFTLDVDLALPASGITAVFGPSGCGKTTLLRCVAGLERAPAGRVEVEGELWQDESRGLFVPTWRRPLGYVFQEASLFDHLDVRGNLAFGARRAASREAISAEAVIDLLGIAPLLGRRPHQLSGGERQRVAIARALAAQPRILLLDEPLASLDLARRREILPWLEKLRDELRVPMLYVTHAADEVARLADTLVLLDQGRVVAAGPLAGTLARLDLPPLLGDDTGVLLQGTVRALDARWHLAEVAFEGGALWLADSGLAVGQAARVRVLARDVSIALQPPAGTSIQNLLPCDVRGIATGEGPSQAMVQLACRGGSAGIASESLLLARITARAADQLALAPGMRVWAQVKSAALVR</sequence>
<dbReference type="InterPro" id="IPR004606">
    <property type="entry name" value="Mop_domain"/>
</dbReference>
<keyword evidence="1" id="KW-0813">Transport</keyword>
<feature type="domain" description="ABC transporter" evidence="10">
    <location>
        <begin position="1"/>
        <end position="233"/>
    </location>
</feature>
<dbReference type="PROSITE" id="PS50893">
    <property type="entry name" value="ABC_TRANSPORTER_2"/>
    <property type="match status" value="1"/>
</dbReference>
<evidence type="ECO:0000256" key="6">
    <source>
        <dbReference type="ARBA" id="ARBA00022840"/>
    </source>
</evidence>
<dbReference type="GO" id="GO:0005524">
    <property type="term" value="F:ATP binding"/>
    <property type="evidence" value="ECO:0007669"/>
    <property type="project" value="UniProtKB-KW"/>
</dbReference>
<organism evidence="12 13">
    <name type="scientific">Caenimonas sedimenti</name>
    <dbReference type="NCBI Taxonomy" id="2596921"/>
    <lineage>
        <taxon>Bacteria</taxon>
        <taxon>Pseudomonadati</taxon>
        <taxon>Pseudomonadota</taxon>
        <taxon>Betaproteobacteria</taxon>
        <taxon>Burkholderiales</taxon>
        <taxon>Comamonadaceae</taxon>
        <taxon>Caenimonas</taxon>
    </lineage>
</organism>